<evidence type="ECO:0000313" key="1">
    <source>
        <dbReference type="EMBL" id="KJK34506.1"/>
    </source>
</evidence>
<dbReference type="AlphaFoldDB" id="A0A0M2GG84"/>
<dbReference type="RefSeq" id="WP_031144117.1">
    <property type="nucleotide sequence ID" value="NZ_JYJH01000045.1"/>
</dbReference>
<proteinExistence type="predicted"/>
<protein>
    <submittedName>
        <fullName evidence="1">Uncharacterized protein</fullName>
    </submittedName>
</protein>
<name>A0A0M2GG84_9ACTN</name>
<organism evidence="1 2">
    <name type="scientific">Streptomyces variegatus</name>
    <dbReference type="NCBI Taxonomy" id="284040"/>
    <lineage>
        <taxon>Bacteria</taxon>
        <taxon>Bacillati</taxon>
        <taxon>Actinomycetota</taxon>
        <taxon>Actinomycetes</taxon>
        <taxon>Kitasatosporales</taxon>
        <taxon>Streptomycetaceae</taxon>
        <taxon>Streptomyces</taxon>
    </lineage>
</organism>
<dbReference type="STRING" id="284040.UK15_35810"/>
<dbReference type="Proteomes" id="UP000034786">
    <property type="component" value="Unassembled WGS sequence"/>
</dbReference>
<sequence length="220" mass="23969">MLLWGDRVKPPVRTRVVGHTYGVYYTLCIGLFRPTVRVPRTVMPADPVLYYMPHSDLVPGVFAARGFRHFAWVNDNTVGGYAAALPALTSGVDVFRIGRGGHRTPYEQVRDFLRERTGPVGIFTDGGRRDGRVRASLAALAGDTGRAVAPLRIRADRAWAFQGQSVPRPFSTVRVARGEPIPASVLSAAGPERSRDLLQHALDVLDGAETETAPGVRETP</sequence>
<gene>
    <name evidence="1" type="ORF">UK15_35810</name>
</gene>
<comment type="caution">
    <text evidence="1">The sequence shown here is derived from an EMBL/GenBank/DDBJ whole genome shotgun (WGS) entry which is preliminary data.</text>
</comment>
<keyword evidence="2" id="KW-1185">Reference proteome</keyword>
<dbReference type="EMBL" id="JYJH01000045">
    <property type="protein sequence ID" value="KJK34506.1"/>
    <property type="molecule type" value="Genomic_DNA"/>
</dbReference>
<dbReference type="PATRIC" id="fig|284040.3.peg.6374"/>
<evidence type="ECO:0000313" key="2">
    <source>
        <dbReference type="Proteomes" id="UP000034786"/>
    </source>
</evidence>
<accession>A0A0M2GG84</accession>
<reference evidence="2" key="1">
    <citation type="submission" date="2015-02" db="EMBL/GenBank/DDBJ databases">
        <authorList>
            <person name="Ju K.-S."/>
            <person name="Doroghazi J.R."/>
            <person name="Metcalf W."/>
        </authorList>
    </citation>
    <scope>NUCLEOTIDE SEQUENCE [LARGE SCALE GENOMIC DNA]</scope>
    <source>
        <strain evidence="2">NRRL B-16380</strain>
    </source>
</reference>